<comment type="caution">
    <text evidence="2">The sequence shown here is derived from an EMBL/GenBank/DDBJ whole genome shotgun (WGS) entry which is preliminary data.</text>
</comment>
<keyword evidence="3" id="KW-1185">Reference proteome</keyword>
<gene>
    <name evidence="2" type="ORF">GV68_23550</name>
</gene>
<dbReference type="Proteomes" id="UP000052167">
    <property type="component" value="Unassembled WGS sequence"/>
</dbReference>
<evidence type="ECO:0000313" key="2">
    <source>
        <dbReference type="EMBL" id="KEQ02259.1"/>
    </source>
</evidence>
<dbReference type="AlphaFoldDB" id="A0A922NXT8"/>
<dbReference type="RefSeq" id="WP_037170069.1">
    <property type="nucleotide sequence ID" value="NZ_JOKI01000060.1"/>
</dbReference>
<evidence type="ECO:0000313" key="3">
    <source>
        <dbReference type="Proteomes" id="UP000052167"/>
    </source>
</evidence>
<feature type="compositionally biased region" description="Low complexity" evidence="1">
    <location>
        <begin position="37"/>
        <end position="50"/>
    </location>
</feature>
<reference evidence="2 3" key="1">
    <citation type="submission" date="2014-06" db="EMBL/GenBank/DDBJ databases">
        <title>Rhizobium pelagicum/R2-400B4.</title>
        <authorList>
            <person name="Kimes N.E."/>
            <person name="Lopez-Perez M."/>
        </authorList>
    </citation>
    <scope>NUCLEOTIDE SEQUENCE [LARGE SCALE GENOMIC DNA]</scope>
    <source>
        <strain evidence="2 3">R2-400B4</strain>
    </source>
</reference>
<proteinExistence type="predicted"/>
<feature type="compositionally biased region" description="Basic and acidic residues" evidence="1">
    <location>
        <begin position="1"/>
        <end position="22"/>
    </location>
</feature>
<accession>A0A922NXT8</accession>
<evidence type="ECO:0000256" key="1">
    <source>
        <dbReference type="SAM" id="MobiDB-lite"/>
    </source>
</evidence>
<feature type="region of interest" description="Disordered" evidence="1">
    <location>
        <begin position="1"/>
        <end position="63"/>
    </location>
</feature>
<protein>
    <submittedName>
        <fullName evidence="2">Uncharacterized protein</fullName>
    </submittedName>
</protein>
<sequence length="121" mass="13209">MKPTPETKAEEPQVPVKKEASRELPPSTSPARVVNRAALASKKASAAGGSPEPAKAAVPAPDKRTIAVSEEEIEKAHNNRVRRLREVVDREGERKSPRKRESLLEMFAATVPDPIMEHIGD</sequence>
<organism evidence="2 3">
    <name type="scientific">Pseudorhizobium pelagicum</name>
    <dbReference type="NCBI Taxonomy" id="1509405"/>
    <lineage>
        <taxon>Bacteria</taxon>
        <taxon>Pseudomonadati</taxon>
        <taxon>Pseudomonadota</taxon>
        <taxon>Alphaproteobacteria</taxon>
        <taxon>Hyphomicrobiales</taxon>
        <taxon>Rhizobiaceae</taxon>
        <taxon>Rhizobium/Agrobacterium group</taxon>
        <taxon>Pseudorhizobium</taxon>
    </lineage>
</organism>
<dbReference type="EMBL" id="JOKJ01000063">
    <property type="protein sequence ID" value="KEQ02259.1"/>
    <property type="molecule type" value="Genomic_DNA"/>
</dbReference>
<name>A0A922NXT8_9HYPH</name>